<gene>
    <name evidence="1" type="ORF">BDV98DRAFT_574791</name>
</gene>
<organism evidence="1 2">
    <name type="scientific">Pterulicium gracile</name>
    <dbReference type="NCBI Taxonomy" id="1884261"/>
    <lineage>
        <taxon>Eukaryota</taxon>
        <taxon>Fungi</taxon>
        <taxon>Dikarya</taxon>
        <taxon>Basidiomycota</taxon>
        <taxon>Agaricomycotina</taxon>
        <taxon>Agaricomycetes</taxon>
        <taxon>Agaricomycetidae</taxon>
        <taxon>Agaricales</taxon>
        <taxon>Pleurotineae</taxon>
        <taxon>Pterulaceae</taxon>
        <taxon>Pterulicium</taxon>
    </lineage>
</organism>
<dbReference type="EMBL" id="ML178849">
    <property type="protein sequence ID" value="TFK97220.1"/>
    <property type="molecule type" value="Genomic_DNA"/>
</dbReference>
<protein>
    <recommendedName>
        <fullName evidence="3">F-box domain-containing protein</fullName>
    </recommendedName>
</protein>
<accession>A0A5C3QA10</accession>
<reference evidence="1 2" key="1">
    <citation type="journal article" date="2019" name="Nat. Ecol. Evol.">
        <title>Megaphylogeny resolves global patterns of mushroom evolution.</title>
        <authorList>
            <person name="Varga T."/>
            <person name="Krizsan K."/>
            <person name="Foldi C."/>
            <person name="Dima B."/>
            <person name="Sanchez-Garcia M."/>
            <person name="Sanchez-Ramirez S."/>
            <person name="Szollosi G.J."/>
            <person name="Szarkandi J.G."/>
            <person name="Papp V."/>
            <person name="Albert L."/>
            <person name="Andreopoulos W."/>
            <person name="Angelini C."/>
            <person name="Antonin V."/>
            <person name="Barry K.W."/>
            <person name="Bougher N.L."/>
            <person name="Buchanan P."/>
            <person name="Buyck B."/>
            <person name="Bense V."/>
            <person name="Catcheside P."/>
            <person name="Chovatia M."/>
            <person name="Cooper J."/>
            <person name="Damon W."/>
            <person name="Desjardin D."/>
            <person name="Finy P."/>
            <person name="Geml J."/>
            <person name="Haridas S."/>
            <person name="Hughes K."/>
            <person name="Justo A."/>
            <person name="Karasinski D."/>
            <person name="Kautmanova I."/>
            <person name="Kiss B."/>
            <person name="Kocsube S."/>
            <person name="Kotiranta H."/>
            <person name="LaButti K.M."/>
            <person name="Lechner B.E."/>
            <person name="Liimatainen K."/>
            <person name="Lipzen A."/>
            <person name="Lukacs Z."/>
            <person name="Mihaltcheva S."/>
            <person name="Morgado L.N."/>
            <person name="Niskanen T."/>
            <person name="Noordeloos M.E."/>
            <person name="Ohm R.A."/>
            <person name="Ortiz-Santana B."/>
            <person name="Ovrebo C."/>
            <person name="Racz N."/>
            <person name="Riley R."/>
            <person name="Savchenko A."/>
            <person name="Shiryaev A."/>
            <person name="Soop K."/>
            <person name="Spirin V."/>
            <person name="Szebenyi C."/>
            <person name="Tomsovsky M."/>
            <person name="Tulloss R.E."/>
            <person name="Uehling J."/>
            <person name="Grigoriev I.V."/>
            <person name="Vagvolgyi C."/>
            <person name="Papp T."/>
            <person name="Martin F.M."/>
            <person name="Miettinen O."/>
            <person name="Hibbett D.S."/>
            <person name="Nagy L.G."/>
        </authorList>
    </citation>
    <scope>NUCLEOTIDE SEQUENCE [LARGE SCALE GENOMIC DNA]</scope>
    <source>
        <strain evidence="1 2">CBS 309.79</strain>
    </source>
</reference>
<name>A0A5C3QA10_9AGAR</name>
<proteinExistence type="predicted"/>
<sequence>MPPELFCQIMLHTLPYVVSPATMCLALLCSHICQRWTRACALSNHALWSTIYHCSTDIAPDECQDDFRASTEIINHFIRHSTPLTLPRYTISSIKDGDEKFITSAISLM</sequence>
<keyword evidence="2" id="KW-1185">Reference proteome</keyword>
<dbReference type="AlphaFoldDB" id="A0A5C3QA10"/>
<evidence type="ECO:0008006" key="3">
    <source>
        <dbReference type="Google" id="ProtNLM"/>
    </source>
</evidence>
<dbReference type="Proteomes" id="UP000305067">
    <property type="component" value="Unassembled WGS sequence"/>
</dbReference>
<evidence type="ECO:0000313" key="2">
    <source>
        <dbReference type="Proteomes" id="UP000305067"/>
    </source>
</evidence>
<evidence type="ECO:0000313" key="1">
    <source>
        <dbReference type="EMBL" id="TFK97220.1"/>
    </source>
</evidence>